<evidence type="ECO:0000313" key="1">
    <source>
        <dbReference type="EMBL" id="GEP55093.1"/>
    </source>
</evidence>
<sequence>MNRSESLIAARIYFLERELERMSSAADSAEDELRARPTDAATVRRLEALYTLADQTWERIQALHVRLSGGPSVIYFNHRLADPDARAWRRTLV</sequence>
<dbReference type="AlphaFoldDB" id="A0A512N858"/>
<name>A0A512N858_9HYPH</name>
<organism evidence="1 2">
    <name type="scientific">Reyranella soli</name>
    <dbReference type="NCBI Taxonomy" id="1230389"/>
    <lineage>
        <taxon>Bacteria</taxon>
        <taxon>Pseudomonadati</taxon>
        <taxon>Pseudomonadota</taxon>
        <taxon>Alphaproteobacteria</taxon>
        <taxon>Hyphomicrobiales</taxon>
        <taxon>Reyranellaceae</taxon>
        <taxon>Reyranella</taxon>
    </lineage>
</organism>
<dbReference type="OrthoDB" id="9845544at2"/>
<keyword evidence="2" id="KW-1185">Reference proteome</keyword>
<dbReference type="Proteomes" id="UP000321058">
    <property type="component" value="Unassembled WGS sequence"/>
</dbReference>
<reference evidence="1 2" key="1">
    <citation type="submission" date="2019-07" db="EMBL/GenBank/DDBJ databases">
        <title>Whole genome shotgun sequence of Reyranella soli NBRC 108950.</title>
        <authorList>
            <person name="Hosoyama A."/>
            <person name="Uohara A."/>
            <person name="Ohji S."/>
            <person name="Ichikawa N."/>
        </authorList>
    </citation>
    <scope>NUCLEOTIDE SEQUENCE [LARGE SCALE GENOMIC DNA]</scope>
    <source>
        <strain evidence="1 2">NBRC 108950</strain>
    </source>
</reference>
<dbReference type="EMBL" id="BKAJ01000033">
    <property type="protein sequence ID" value="GEP55093.1"/>
    <property type="molecule type" value="Genomic_DNA"/>
</dbReference>
<accession>A0A512N858</accession>
<comment type="caution">
    <text evidence="1">The sequence shown here is derived from an EMBL/GenBank/DDBJ whole genome shotgun (WGS) entry which is preliminary data.</text>
</comment>
<evidence type="ECO:0000313" key="2">
    <source>
        <dbReference type="Proteomes" id="UP000321058"/>
    </source>
</evidence>
<dbReference type="RefSeq" id="WP_147149191.1">
    <property type="nucleotide sequence ID" value="NZ_BKAJ01000033.1"/>
</dbReference>
<proteinExistence type="predicted"/>
<gene>
    <name evidence="1" type="ORF">RSO01_22590</name>
</gene>
<protein>
    <submittedName>
        <fullName evidence="1">Uncharacterized protein</fullName>
    </submittedName>
</protein>